<evidence type="ECO:0000313" key="10">
    <source>
        <dbReference type="EMBL" id="OGF98775.1"/>
    </source>
</evidence>
<comment type="caution">
    <text evidence="10">The sequence shown here is derived from an EMBL/GenBank/DDBJ whole genome shotgun (WGS) entry which is preliminary data.</text>
</comment>
<dbReference type="PANTHER" id="PTHR12989:SF10">
    <property type="entry name" value="DOL-P-GLC:GLC(2)MAN(9)GLCNAC(2)-PP-DOL ALPHA-1,2-GLUCOSYLTRANSFERASE-RELATED"/>
    <property type="match status" value="1"/>
</dbReference>
<feature type="transmembrane region" description="Helical" evidence="9">
    <location>
        <begin position="77"/>
        <end position="95"/>
    </location>
</feature>
<gene>
    <name evidence="10" type="ORF">A2153_00890</name>
</gene>
<evidence type="ECO:0000256" key="4">
    <source>
        <dbReference type="ARBA" id="ARBA00022679"/>
    </source>
</evidence>
<feature type="transmembrane region" description="Helical" evidence="9">
    <location>
        <begin position="225"/>
        <end position="246"/>
    </location>
</feature>
<evidence type="ECO:0000256" key="2">
    <source>
        <dbReference type="ARBA" id="ARBA00004922"/>
    </source>
</evidence>
<name>A0A1F5YF27_9BACT</name>
<dbReference type="InterPro" id="IPR016900">
    <property type="entry name" value="Alg10"/>
</dbReference>
<feature type="transmembrane region" description="Helical" evidence="9">
    <location>
        <begin position="258"/>
        <end position="278"/>
    </location>
</feature>
<feature type="transmembrane region" description="Helical" evidence="9">
    <location>
        <begin position="121"/>
        <end position="142"/>
    </location>
</feature>
<keyword evidence="5 9" id="KW-0812">Transmembrane</keyword>
<keyword evidence="4" id="KW-0808">Transferase</keyword>
<evidence type="ECO:0000256" key="3">
    <source>
        <dbReference type="ARBA" id="ARBA00022676"/>
    </source>
</evidence>
<reference evidence="10 11" key="1">
    <citation type="journal article" date="2016" name="Nat. Commun.">
        <title>Thousands of microbial genomes shed light on interconnected biogeochemical processes in an aquifer system.</title>
        <authorList>
            <person name="Anantharaman K."/>
            <person name="Brown C.T."/>
            <person name="Hug L.A."/>
            <person name="Sharon I."/>
            <person name="Castelle C.J."/>
            <person name="Probst A.J."/>
            <person name="Thomas B.C."/>
            <person name="Singh A."/>
            <person name="Wilkins M.J."/>
            <person name="Karaoz U."/>
            <person name="Brodie E.L."/>
            <person name="Williams K.H."/>
            <person name="Hubbard S.S."/>
            <person name="Banfield J.F."/>
        </authorList>
    </citation>
    <scope>NUCLEOTIDE SEQUENCE [LARGE SCALE GENOMIC DNA]</scope>
</reference>
<keyword evidence="3" id="KW-0328">Glycosyltransferase</keyword>
<feature type="transmembrane region" description="Helical" evidence="9">
    <location>
        <begin position="298"/>
        <end position="318"/>
    </location>
</feature>
<dbReference type="Proteomes" id="UP000177396">
    <property type="component" value="Unassembled WGS sequence"/>
</dbReference>
<keyword evidence="8 9" id="KW-0472">Membrane</keyword>
<comment type="pathway">
    <text evidence="2">Protein modification; protein glycosylation.</text>
</comment>
<evidence type="ECO:0000256" key="5">
    <source>
        <dbReference type="ARBA" id="ARBA00022692"/>
    </source>
</evidence>
<organism evidence="10 11">
    <name type="scientific">Candidatus Gottesmanbacteria bacterium RBG_16_38_7b</name>
    <dbReference type="NCBI Taxonomy" id="1798372"/>
    <lineage>
        <taxon>Bacteria</taxon>
        <taxon>Candidatus Gottesmaniibacteriota</taxon>
    </lineage>
</organism>
<feature type="transmembrane region" description="Helical" evidence="9">
    <location>
        <begin position="368"/>
        <end position="389"/>
    </location>
</feature>
<feature type="transmembrane region" description="Helical" evidence="9">
    <location>
        <begin position="48"/>
        <end position="65"/>
    </location>
</feature>
<dbReference type="PANTHER" id="PTHR12989">
    <property type="entry name" value="ALPHA-1,2-GLUCOSYLTRANSFERASE ALG10"/>
    <property type="match status" value="1"/>
</dbReference>
<keyword evidence="6" id="KW-0256">Endoplasmic reticulum</keyword>
<dbReference type="Pfam" id="PF04922">
    <property type="entry name" value="DIE2_ALG10"/>
    <property type="match status" value="1"/>
</dbReference>
<proteinExistence type="predicted"/>
<dbReference type="GO" id="GO:0106073">
    <property type="term" value="F:dolichyl pyrophosphate Glc2Man9GlcNAc2 alpha-1,2-glucosyltransferase activity"/>
    <property type="evidence" value="ECO:0007669"/>
    <property type="project" value="InterPro"/>
</dbReference>
<protein>
    <recommendedName>
        <fullName evidence="12">Glycosyltransferase RgtA/B/C/D-like domain-containing protein</fullName>
    </recommendedName>
</protein>
<dbReference type="EMBL" id="MFJB01000086">
    <property type="protein sequence ID" value="OGF98775.1"/>
    <property type="molecule type" value="Genomic_DNA"/>
</dbReference>
<evidence type="ECO:0000256" key="6">
    <source>
        <dbReference type="ARBA" id="ARBA00022824"/>
    </source>
</evidence>
<feature type="transmembrane region" description="Helical" evidence="9">
    <location>
        <begin position="193"/>
        <end position="213"/>
    </location>
</feature>
<evidence type="ECO:0000256" key="1">
    <source>
        <dbReference type="ARBA" id="ARBA00004477"/>
    </source>
</evidence>
<feature type="transmembrane region" description="Helical" evidence="9">
    <location>
        <begin position="330"/>
        <end position="347"/>
    </location>
</feature>
<accession>A0A1F5YF27</accession>
<dbReference type="GO" id="GO:0006488">
    <property type="term" value="P:dolichol-linked oligosaccharide biosynthetic process"/>
    <property type="evidence" value="ECO:0007669"/>
    <property type="project" value="InterPro"/>
</dbReference>
<feature type="transmembrane region" description="Helical" evidence="9">
    <location>
        <begin position="149"/>
        <end position="173"/>
    </location>
</feature>
<comment type="subcellular location">
    <subcellularLocation>
        <location evidence="1">Endoplasmic reticulum membrane</location>
        <topology evidence="1">Multi-pass membrane protein</topology>
    </subcellularLocation>
</comment>
<evidence type="ECO:0000256" key="8">
    <source>
        <dbReference type="ARBA" id="ARBA00023136"/>
    </source>
</evidence>
<evidence type="ECO:0000313" key="11">
    <source>
        <dbReference type="Proteomes" id="UP000177396"/>
    </source>
</evidence>
<evidence type="ECO:0000256" key="7">
    <source>
        <dbReference type="ARBA" id="ARBA00022989"/>
    </source>
</evidence>
<dbReference type="AlphaFoldDB" id="A0A1F5YF27"/>
<keyword evidence="7 9" id="KW-1133">Transmembrane helix</keyword>
<evidence type="ECO:0000256" key="9">
    <source>
        <dbReference type="SAM" id="Phobius"/>
    </source>
</evidence>
<sequence>MKKHIILFFISSILLVLFLLIRNNQPYDDEFFHYNQIKLFMNKQFKLNPYLTVIPGYHFLLALIAKISQLSSLSQLRFINFLLTIFSVHLFYLTAKKISPEHYLIKTVQFAFLPIFFPYRFLFYIENLSVPLVFLSLYLFLINKKNLSYFSALISLTVKQTNIIWMIFLFVLNCFEYQKLRKLPKLTIFIKDNFLFFISLLLFMFFFLFNKGIALGVTKNMHPDFFISLGNIYWALFMFFLLFFPLNLTNFRIIMPIFFKKKLLLATLLFLLISTLTFKNSHPWNQNFELLRNWPLIFFSKTLFNSLIYGIIVIYSLYSLVVNPLTENRFYLLYPFSFFSLLPIWLIDSRYLIIPFSLYILFRRTNNILLELAVVGEFIALSLFFYWGYLNQLFYL</sequence>
<evidence type="ECO:0008006" key="12">
    <source>
        <dbReference type="Google" id="ProtNLM"/>
    </source>
</evidence>